<proteinExistence type="predicted"/>
<dbReference type="InterPro" id="IPR036388">
    <property type="entry name" value="WH-like_DNA-bd_sf"/>
</dbReference>
<dbReference type="InterPro" id="IPR028978">
    <property type="entry name" value="Chorismate_lyase_/UTRA_dom_sf"/>
</dbReference>
<dbReference type="InterPro" id="IPR011663">
    <property type="entry name" value="UTRA"/>
</dbReference>
<dbReference type="Proteomes" id="UP001500888">
    <property type="component" value="Unassembled WGS sequence"/>
</dbReference>
<evidence type="ECO:0000259" key="4">
    <source>
        <dbReference type="PROSITE" id="PS50949"/>
    </source>
</evidence>
<dbReference type="InterPro" id="IPR050679">
    <property type="entry name" value="Bact_HTH_transcr_reg"/>
</dbReference>
<evidence type="ECO:0000313" key="5">
    <source>
        <dbReference type="EMBL" id="GAA3800468.1"/>
    </source>
</evidence>
<dbReference type="SMART" id="SM00866">
    <property type="entry name" value="UTRA"/>
    <property type="match status" value="1"/>
</dbReference>
<evidence type="ECO:0000256" key="2">
    <source>
        <dbReference type="ARBA" id="ARBA00023125"/>
    </source>
</evidence>
<dbReference type="Pfam" id="PF07702">
    <property type="entry name" value="UTRA"/>
    <property type="match status" value="1"/>
</dbReference>
<comment type="caution">
    <text evidence="5">The sequence shown here is derived from an EMBL/GenBank/DDBJ whole genome shotgun (WGS) entry which is preliminary data.</text>
</comment>
<dbReference type="Gene3D" id="1.10.10.10">
    <property type="entry name" value="Winged helix-like DNA-binding domain superfamily/Winged helix DNA-binding domain"/>
    <property type="match status" value="1"/>
</dbReference>
<evidence type="ECO:0000256" key="1">
    <source>
        <dbReference type="ARBA" id="ARBA00023015"/>
    </source>
</evidence>
<keyword evidence="3" id="KW-0804">Transcription</keyword>
<keyword evidence="6" id="KW-1185">Reference proteome</keyword>
<dbReference type="SMART" id="SM00345">
    <property type="entry name" value="HTH_GNTR"/>
    <property type="match status" value="1"/>
</dbReference>
<dbReference type="PRINTS" id="PR00035">
    <property type="entry name" value="HTHGNTR"/>
</dbReference>
<keyword evidence="2" id="KW-0238">DNA-binding</keyword>
<dbReference type="Pfam" id="PF00392">
    <property type="entry name" value="GntR"/>
    <property type="match status" value="1"/>
</dbReference>
<dbReference type="EMBL" id="BAAAZR010000002">
    <property type="protein sequence ID" value="GAA3800468.1"/>
    <property type="molecule type" value="Genomic_DNA"/>
</dbReference>
<dbReference type="SUPFAM" id="SSF64288">
    <property type="entry name" value="Chorismate lyase-like"/>
    <property type="match status" value="1"/>
</dbReference>
<dbReference type="PROSITE" id="PS50949">
    <property type="entry name" value="HTH_GNTR"/>
    <property type="match status" value="1"/>
</dbReference>
<gene>
    <name evidence="5" type="ORF">GCM10022226_20090</name>
</gene>
<dbReference type="PANTHER" id="PTHR44846:SF17">
    <property type="entry name" value="GNTR-FAMILY TRANSCRIPTIONAL REGULATOR"/>
    <property type="match status" value="1"/>
</dbReference>
<organism evidence="5 6">
    <name type="scientific">Sphaerisporangium flaviroseum</name>
    <dbReference type="NCBI Taxonomy" id="509199"/>
    <lineage>
        <taxon>Bacteria</taxon>
        <taxon>Bacillati</taxon>
        <taxon>Actinomycetota</taxon>
        <taxon>Actinomycetes</taxon>
        <taxon>Streptosporangiales</taxon>
        <taxon>Streptosporangiaceae</taxon>
        <taxon>Sphaerisporangium</taxon>
    </lineage>
</organism>
<evidence type="ECO:0000313" key="6">
    <source>
        <dbReference type="Proteomes" id="UP001500888"/>
    </source>
</evidence>
<dbReference type="CDD" id="cd07377">
    <property type="entry name" value="WHTH_GntR"/>
    <property type="match status" value="1"/>
</dbReference>
<keyword evidence="1" id="KW-0805">Transcription regulation</keyword>
<dbReference type="SUPFAM" id="SSF46785">
    <property type="entry name" value="Winged helix' DNA-binding domain"/>
    <property type="match status" value="1"/>
</dbReference>
<dbReference type="Gene3D" id="3.40.1410.10">
    <property type="entry name" value="Chorismate lyase-like"/>
    <property type="match status" value="1"/>
</dbReference>
<reference evidence="6" key="1">
    <citation type="journal article" date="2019" name="Int. J. Syst. Evol. Microbiol.">
        <title>The Global Catalogue of Microorganisms (GCM) 10K type strain sequencing project: providing services to taxonomists for standard genome sequencing and annotation.</title>
        <authorList>
            <consortium name="The Broad Institute Genomics Platform"/>
            <consortium name="The Broad Institute Genome Sequencing Center for Infectious Disease"/>
            <person name="Wu L."/>
            <person name="Ma J."/>
        </authorList>
    </citation>
    <scope>NUCLEOTIDE SEQUENCE [LARGE SCALE GENOMIC DNA]</scope>
    <source>
        <strain evidence="6">JCM 16908</strain>
    </source>
</reference>
<dbReference type="PANTHER" id="PTHR44846">
    <property type="entry name" value="MANNOSYL-D-GLYCERATE TRANSPORT/METABOLISM SYSTEM REPRESSOR MNGR-RELATED"/>
    <property type="match status" value="1"/>
</dbReference>
<dbReference type="InterPro" id="IPR000524">
    <property type="entry name" value="Tscrpt_reg_HTH_GntR"/>
</dbReference>
<sequence length="251" mass="27544">MYVRIADALRARILSGELTEGDRLPSSPEIAKVYGVARNTASDALGLLVTEGLAVARPGSGTYVRARPQRRRLVRNWHRNAVGGSPFAQSMTDYAQRGSWDYESRTSRASVDVRERLALPTPQNDEPDVMFTKYVFRGDGEPVQLSSSWEPLALTRGTPIVLPEDGPHAGRGVVERMRQIGVNITHAAEVVSARQVLAEEASALDIAPGAIVLTIERTYYADARPVETADIVIPVDRHQVVYGTSIWDNPQ</sequence>
<feature type="domain" description="HTH gntR-type" evidence="4">
    <location>
        <begin position="1"/>
        <end position="67"/>
    </location>
</feature>
<accession>A0ABP7HRL7</accession>
<name>A0ABP7HRL7_9ACTN</name>
<evidence type="ECO:0000256" key="3">
    <source>
        <dbReference type="ARBA" id="ARBA00023163"/>
    </source>
</evidence>
<dbReference type="RefSeq" id="WP_344937048.1">
    <property type="nucleotide sequence ID" value="NZ_BAAAZR010000002.1"/>
</dbReference>
<dbReference type="InterPro" id="IPR036390">
    <property type="entry name" value="WH_DNA-bd_sf"/>
</dbReference>
<protein>
    <submittedName>
        <fullName evidence="5">GntR family transcriptional regulator</fullName>
    </submittedName>
</protein>